<feature type="region of interest" description="Disordered" evidence="1">
    <location>
        <begin position="56"/>
        <end position="81"/>
    </location>
</feature>
<feature type="compositionally biased region" description="Basic and acidic residues" evidence="1">
    <location>
        <begin position="71"/>
        <end position="80"/>
    </location>
</feature>
<keyword evidence="2" id="KW-0472">Membrane</keyword>
<dbReference type="Pfam" id="PF07898">
    <property type="entry name" value="DUF1676"/>
    <property type="match status" value="1"/>
</dbReference>
<evidence type="ECO:0000313" key="3">
    <source>
        <dbReference type="EMBL" id="KAJ8941683.1"/>
    </source>
</evidence>
<evidence type="ECO:0000256" key="1">
    <source>
        <dbReference type="SAM" id="MobiDB-lite"/>
    </source>
</evidence>
<keyword evidence="2" id="KW-0812">Transmembrane</keyword>
<comment type="caution">
    <text evidence="3">The sequence shown here is derived from an EMBL/GenBank/DDBJ whole genome shotgun (WGS) entry which is preliminary data.</text>
</comment>
<evidence type="ECO:0000313" key="4">
    <source>
        <dbReference type="Proteomes" id="UP001162156"/>
    </source>
</evidence>
<proteinExistence type="predicted"/>
<gene>
    <name evidence="3" type="ORF">NQ314_010329</name>
</gene>
<keyword evidence="4" id="KW-1185">Reference proteome</keyword>
<reference evidence="3" key="1">
    <citation type="journal article" date="2023" name="Insect Mol. Biol.">
        <title>Genome sequencing provides insights into the evolution of gene families encoding plant cell wall-degrading enzymes in longhorned beetles.</title>
        <authorList>
            <person name="Shin N.R."/>
            <person name="Okamura Y."/>
            <person name="Kirsch R."/>
            <person name="Pauchet Y."/>
        </authorList>
    </citation>
    <scope>NUCLEOTIDE SEQUENCE</scope>
    <source>
        <strain evidence="3">RBIC_L_NR</strain>
    </source>
</reference>
<protein>
    <submittedName>
        <fullName evidence="3">Uncharacterized protein</fullName>
    </submittedName>
</protein>
<keyword evidence="2" id="KW-1133">Transmembrane helix</keyword>
<dbReference type="Proteomes" id="UP001162156">
    <property type="component" value="Unassembled WGS sequence"/>
</dbReference>
<evidence type="ECO:0000256" key="2">
    <source>
        <dbReference type="SAM" id="Phobius"/>
    </source>
</evidence>
<accession>A0AAV8XSW6</accession>
<sequence length="198" mass="22501">MRLSLAQADLEAFKVTGRQDPENSPSQLAKTIEQLISELSGLFKDGIANFFSGKEADDEDEVVDPDDKEDDGSRDVGENRGKKKKKKKAMLKYLAIAAAIVAKISFLFKLFHASLQFKMFLIGLSSLLLHLAKFWLDIKRGYNPPRVVYYEQAHHQHHYDGDEGSRRYDEGGKNNAQNVVYSNQIPVQDKYSYPLPYN</sequence>
<dbReference type="EMBL" id="JANEYF010002844">
    <property type="protein sequence ID" value="KAJ8941683.1"/>
    <property type="molecule type" value="Genomic_DNA"/>
</dbReference>
<feature type="compositionally biased region" description="Acidic residues" evidence="1">
    <location>
        <begin position="56"/>
        <end position="70"/>
    </location>
</feature>
<dbReference type="AlphaFoldDB" id="A0AAV8XSW6"/>
<dbReference type="InterPro" id="IPR012464">
    <property type="entry name" value="DUF1676"/>
</dbReference>
<feature type="transmembrane region" description="Helical" evidence="2">
    <location>
        <begin position="90"/>
        <end position="111"/>
    </location>
</feature>
<name>A0AAV8XSW6_9CUCU</name>
<organism evidence="3 4">
    <name type="scientific">Rhamnusium bicolor</name>
    <dbReference type="NCBI Taxonomy" id="1586634"/>
    <lineage>
        <taxon>Eukaryota</taxon>
        <taxon>Metazoa</taxon>
        <taxon>Ecdysozoa</taxon>
        <taxon>Arthropoda</taxon>
        <taxon>Hexapoda</taxon>
        <taxon>Insecta</taxon>
        <taxon>Pterygota</taxon>
        <taxon>Neoptera</taxon>
        <taxon>Endopterygota</taxon>
        <taxon>Coleoptera</taxon>
        <taxon>Polyphaga</taxon>
        <taxon>Cucujiformia</taxon>
        <taxon>Chrysomeloidea</taxon>
        <taxon>Cerambycidae</taxon>
        <taxon>Lepturinae</taxon>
        <taxon>Rhagiini</taxon>
        <taxon>Rhamnusium</taxon>
    </lineage>
</organism>